<evidence type="ECO:0000256" key="16">
    <source>
        <dbReference type="ARBA" id="ARBA00023098"/>
    </source>
</evidence>
<protein>
    <recommendedName>
        <fullName evidence="33">Flavin-containing monooxygenase</fullName>
        <ecNumber evidence="33">1.-.-.-</ecNumber>
    </recommendedName>
</protein>
<comment type="catalytic activity">
    <reaction evidence="27">
        <text>trimethylamine + NADPH + O2 = trimethylamine N-oxide + NADP(+) + H2O</text>
        <dbReference type="Rhea" id="RHEA:31979"/>
        <dbReference type="ChEBI" id="CHEBI:15377"/>
        <dbReference type="ChEBI" id="CHEBI:15379"/>
        <dbReference type="ChEBI" id="CHEBI:15724"/>
        <dbReference type="ChEBI" id="CHEBI:57783"/>
        <dbReference type="ChEBI" id="CHEBI:58349"/>
        <dbReference type="ChEBI" id="CHEBI:58389"/>
        <dbReference type="EC" id="1.14.13.148"/>
    </reaction>
    <physiologicalReaction direction="left-to-right" evidence="27">
        <dbReference type="Rhea" id="RHEA:31980"/>
    </physiologicalReaction>
</comment>
<proteinExistence type="inferred from homology"/>
<dbReference type="PRINTS" id="PR00370">
    <property type="entry name" value="FMOXYGENASE"/>
</dbReference>
<evidence type="ECO:0000256" key="15">
    <source>
        <dbReference type="ARBA" id="ARBA00023033"/>
    </source>
</evidence>
<keyword evidence="11" id="KW-0492">Microsome</keyword>
<keyword evidence="6" id="KW-0597">Phosphoprotein</keyword>
<dbReference type="InterPro" id="IPR036188">
    <property type="entry name" value="FAD/NAD-bd_sf"/>
</dbReference>
<comment type="catalytic activity">
    <reaction evidence="30">
        <text>heptan-4-one + NADPH + O2 + H(+) = propyl butanoate + NADP(+) + H2O</text>
        <dbReference type="Rhea" id="RHEA:54852"/>
        <dbReference type="ChEBI" id="CHEBI:15377"/>
        <dbReference type="ChEBI" id="CHEBI:15378"/>
        <dbReference type="ChEBI" id="CHEBI:15379"/>
        <dbReference type="ChEBI" id="CHEBI:57783"/>
        <dbReference type="ChEBI" id="CHEBI:58349"/>
        <dbReference type="ChEBI" id="CHEBI:89484"/>
        <dbReference type="ChEBI" id="CHEBI:89719"/>
    </reaction>
    <physiologicalReaction direction="left-to-right" evidence="30">
        <dbReference type="Rhea" id="RHEA:54853"/>
    </physiologicalReaction>
</comment>
<comment type="catalytic activity">
    <reaction evidence="21">
        <text>hexan-3-one + NADPH + O2 + H(+) = propyl propanoate + NADP(+) + H2O</text>
        <dbReference type="Rhea" id="RHEA:54848"/>
        <dbReference type="ChEBI" id="CHEBI:15377"/>
        <dbReference type="ChEBI" id="CHEBI:15378"/>
        <dbReference type="ChEBI" id="CHEBI:15379"/>
        <dbReference type="ChEBI" id="CHEBI:57783"/>
        <dbReference type="ChEBI" id="CHEBI:58349"/>
        <dbReference type="ChEBI" id="CHEBI:89828"/>
        <dbReference type="ChEBI" id="CHEBI:89891"/>
    </reaction>
    <physiologicalReaction direction="left-to-right" evidence="21">
        <dbReference type="Rhea" id="RHEA:54849"/>
    </physiologicalReaction>
</comment>
<evidence type="ECO:0000256" key="34">
    <source>
        <dbReference type="SAM" id="MobiDB-lite"/>
    </source>
</evidence>
<comment type="function">
    <text evidence="19">Broad spectrum monooxygenase that catalyzes the oxygenation of a wide variety of nitrogen- and sulfur-containing compounds including xenobiotics. Catalyzes the S-oxygenation of hypotaurine to produce taurine, an organic osmolyte involved in cell volume regulation as well as a variety of cytoprotective and developmental processes. In vitro, catalyzes the N-oxygenation of trimethylamine (TMA) to produce trimethylamine N-oxide (TMAO) and could therefore participate to the detoxification of this compound that is generated by the action of gut microbiota from dietary precursors such as choline, choline containing compounds, betaine or L-carnitine.</text>
</comment>
<evidence type="ECO:0000256" key="9">
    <source>
        <dbReference type="ARBA" id="ARBA00022824"/>
    </source>
</evidence>
<dbReference type="AlphaFoldDB" id="A0A0D6LN40"/>
<dbReference type="Gene3D" id="3.50.50.60">
    <property type="entry name" value="FAD/NAD(P)-binding domain"/>
    <property type="match status" value="1"/>
</dbReference>
<dbReference type="InterPro" id="IPR050346">
    <property type="entry name" value="FMO-like"/>
</dbReference>
<dbReference type="InterPro" id="IPR020946">
    <property type="entry name" value="Flavin_mOase-like"/>
</dbReference>
<dbReference type="GO" id="GO:0006629">
    <property type="term" value="P:lipid metabolic process"/>
    <property type="evidence" value="ECO:0007669"/>
    <property type="project" value="UniProtKB-KW"/>
</dbReference>
<evidence type="ECO:0000256" key="30">
    <source>
        <dbReference type="ARBA" id="ARBA00048990"/>
    </source>
</evidence>
<keyword evidence="13 35" id="KW-1133">Transmembrane helix</keyword>
<comment type="catalytic activity">
    <reaction evidence="32">
        <text>octan-3-one + NADPH + O2 + H(+) = pentyl propanoate + NADP(+) + H2O</text>
        <dbReference type="Rhea" id="RHEA:54840"/>
        <dbReference type="ChEBI" id="CHEBI:15377"/>
        <dbReference type="ChEBI" id="CHEBI:15378"/>
        <dbReference type="ChEBI" id="CHEBI:15379"/>
        <dbReference type="ChEBI" id="CHEBI:57783"/>
        <dbReference type="ChEBI" id="CHEBI:58349"/>
        <dbReference type="ChEBI" id="CHEBI:80946"/>
        <dbReference type="ChEBI" id="CHEBI:87373"/>
    </reaction>
    <physiologicalReaction direction="left-to-right" evidence="32">
        <dbReference type="Rhea" id="RHEA:54841"/>
    </physiologicalReaction>
</comment>
<dbReference type="GO" id="GO:0005789">
    <property type="term" value="C:endoplasmic reticulum membrane"/>
    <property type="evidence" value="ECO:0007669"/>
    <property type="project" value="UniProtKB-SubCell"/>
</dbReference>
<dbReference type="PRINTS" id="PR01125">
    <property type="entry name" value="FMOXYGENASE5"/>
</dbReference>
<dbReference type="GO" id="GO:0034899">
    <property type="term" value="F:trimethylamine monooxygenase activity"/>
    <property type="evidence" value="ECO:0007669"/>
    <property type="project" value="UniProtKB-EC"/>
</dbReference>
<dbReference type="GO" id="GO:0016174">
    <property type="term" value="F:NAD(P)H oxidase H2O2-forming activity"/>
    <property type="evidence" value="ECO:0007669"/>
    <property type="project" value="UniProtKB-EC"/>
</dbReference>
<dbReference type="GO" id="GO:0050660">
    <property type="term" value="F:flavin adenine dinucleotide binding"/>
    <property type="evidence" value="ECO:0007669"/>
    <property type="project" value="InterPro"/>
</dbReference>
<keyword evidence="8 35" id="KW-0812">Transmembrane</keyword>
<evidence type="ECO:0000256" key="6">
    <source>
        <dbReference type="ARBA" id="ARBA00022553"/>
    </source>
</evidence>
<keyword evidence="9" id="KW-0256">Endoplasmic reticulum</keyword>
<dbReference type="PANTHER" id="PTHR23023">
    <property type="entry name" value="DIMETHYLANILINE MONOOXYGENASE"/>
    <property type="match status" value="1"/>
</dbReference>
<keyword evidence="10 33" id="KW-0274">FAD</keyword>
<evidence type="ECO:0000256" key="32">
    <source>
        <dbReference type="ARBA" id="ARBA00049475"/>
    </source>
</evidence>
<evidence type="ECO:0000256" key="19">
    <source>
        <dbReference type="ARBA" id="ARBA00045957"/>
    </source>
</evidence>
<feature type="transmembrane region" description="Helical" evidence="35">
    <location>
        <begin position="469"/>
        <end position="492"/>
    </location>
</feature>
<keyword evidence="7 33" id="KW-0285">Flavoprotein</keyword>
<evidence type="ECO:0000256" key="33">
    <source>
        <dbReference type="RuleBase" id="RU361177"/>
    </source>
</evidence>
<feature type="compositionally biased region" description="Polar residues" evidence="34">
    <location>
        <begin position="551"/>
        <end position="564"/>
    </location>
</feature>
<dbReference type="InterPro" id="IPR000960">
    <property type="entry name" value="Flavin_mOase"/>
</dbReference>
<dbReference type="Proteomes" id="UP000054495">
    <property type="component" value="Unassembled WGS sequence"/>
</dbReference>
<comment type="catalytic activity">
    <reaction evidence="23">
        <text>sulcatone + NADPH + O2 + H(+) = 4-methylpent-3-en-1-yl acetate + NADP(+) + H2O</text>
        <dbReference type="Rhea" id="RHEA:54864"/>
        <dbReference type="ChEBI" id="CHEBI:15377"/>
        <dbReference type="ChEBI" id="CHEBI:15378"/>
        <dbReference type="ChEBI" id="CHEBI:15379"/>
        <dbReference type="ChEBI" id="CHEBI:16310"/>
        <dbReference type="ChEBI" id="CHEBI:57783"/>
        <dbReference type="ChEBI" id="CHEBI:58349"/>
        <dbReference type="ChEBI" id="CHEBI:138373"/>
    </reaction>
    <physiologicalReaction direction="left-to-right" evidence="23">
        <dbReference type="Rhea" id="RHEA:54865"/>
    </physiologicalReaction>
</comment>
<dbReference type="GO" id="GO:0004499">
    <property type="term" value="F:N,N-dimethylaniline monooxygenase activity"/>
    <property type="evidence" value="ECO:0007669"/>
    <property type="project" value="InterPro"/>
</dbReference>
<comment type="catalytic activity">
    <reaction evidence="20">
        <text>hypotaurine + NADH + O2 + H(+) = taurine + NAD(+) + H2O</text>
        <dbReference type="Rhea" id="RHEA:74111"/>
        <dbReference type="ChEBI" id="CHEBI:15377"/>
        <dbReference type="ChEBI" id="CHEBI:15378"/>
        <dbReference type="ChEBI" id="CHEBI:15379"/>
        <dbReference type="ChEBI" id="CHEBI:57540"/>
        <dbReference type="ChEBI" id="CHEBI:57853"/>
        <dbReference type="ChEBI" id="CHEBI:57945"/>
        <dbReference type="ChEBI" id="CHEBI:507393"/>
        <dbReference type="EC" id="1.14.13.8"/>
    </reaction>
    <physiologicalReaction direction="left-to-right" evidence="20">
        <dbReference type="Rhea" id="RHEA:74112"/>
    </physiologicalReaction>
</comment>
<keyword evidence="14 33" id="KW-0560">Oxidoreductase</keyword>
<comment type="catalytic activity">
    <reaction evidence="22">
        <text>heptan-2-one + NADPH + O2 + H(+) = pentyl acetate + NADP(+) + H2O</text>
        <dbReference type="Rhea" id="RHEA:54836"/>
        <dbReference type="ChEBI" id="CHEBI:5672"/>
        <dbReference type="ChEBI" id="CHEBI:15377"/>
        <dbReference type="ChEBI" id="CHEBI:15378"/>
        <dbReference type="ChEBI" id="CHEBI:15379"/>
        <dbReference type="ChEBI" id="CHEBI:57783"/>
        <dbReference type="ChEBI" id="CHEBI:58349"/>
        <dbReference type="ChEBI" id="CHEBI:87362"/>
    </reaction>
    <physiologicalReaction direction="left-to-right" evidence="22">
        <dbReference type="Rhea" id="RHEA:54837"/>
    </physiologicalReaction>
</comment>
<comment type="function">
    <text evidence="18">Acts as a Baeyer-Villiger monooxygenase on a broad range of substrates. Catalyzes the insertion of an oxygen atom into a carbon-carbon bond adjacent to a carbonyl, which converts ketones to esters. Active on diverse carbonyl compounds, whereas soft nucleophiles are mostly non- or poorly reactive. In contrast with other forms of FMO it is non- or poorly active on 'classical' substrates such as drugs, pesticides, and dietary components containing soft nucleophilic heteroatoms. Able to oxidize drug molecules bearing a carbonyl group on an aliphatic chain, such as nabumetone and pentoxifylline. Also, in the absence of substrates, shows slow but yet significant NADPH oxidase activity. Acts as a positive modulator of cholesterol biosynthesis as well as glucose homeostasis, promoting metabolic aging via pleiotropic effects.</text>
</comment>
<comment type="catalytic activity">
    <reaction evidence="29">
        <text>(2E)-geranial + NADPH + O2 + H(+) = (1E)-2,6-dimethylhepta-1,5-dien-1-yl formate + NADP(+) + H2O</text>
        <dbReference type="Rhea" id="RHEA:54860"/>
        <dbReference type="ChEBI" id="CHEBI:15377"/>
        <dbReference type="ChEBI" id="CHEBI:15378"/>
        <dbReference type="ChEBI" id="CHEBI:15379"/>
        <dbReference type="ChEBI" id="CHEBI:16980"/>
        <dbReference type="ChEBI" id="CHEBI:57783"/>
        <dbReference type="ChEBI" id="CHEBI:58349"/>
        <dbReference type="ChEBI" id="CHEBI:138375"/>
    </reaction>
    <physiologicalReaction direction="left-to-right" evidence="29">
        <dbReference type="Rhea" id="RHEA:54861"/>
    </physiologicalReaction>
</comment>
<dbReference type="SUPFAM" id="SSF51905">
    <property type="entry name" value="FAD/NAD(P)-binding domain"/>
    <property type="match status" value="2"/>
</dbReference>
<gene>
    <name evidence="36" type="ORF">ANCCEY_08263</name>
</gene>
<keyword evidence="16" id="KW-0443">Lipid metabolism</keyword>
<evidence type="ECO:0000256" key="21">
    <source>
        <dbReference type="ARBA" id="ARBA00047426"/>
    </source>
</evidence>
<dbReference type="EC" id="1.-.-.-" evidence="33"/>
<comment type="catalytic activity">
    <reaction evidence="26">
        <text>hypotaurine + NADPH + O2 + H(+) = taurine + NADP(+) + H2O</text>
        <dbReference type="Rhea" id="RHEA:69819"/>
        <dbReference type="ChEBI" id="CHEBI:15377"/>
        <dbReference type="ChEBI" id="CHEBI:15378"/>
        <dbReference type="ChEBI" id="CHEBI:15379"/>
        <dbReference type="ChEBI" id="CHEBI:57783"/>
        <dbReference type="ChEBI" id="CHEBI:57853"/>
        <dbReference type="ChEBI" id="CHEBI:58349"/>
        <dbReference type="ChEBI" id="CHEBI:507393"/>
        <dbReference type="EC" id="1.14.13.8"/>
    </reaction>
    <physiologicalReaction direction="left-to-right" evidence="26">
        <dbReference type="Rhea" id="RHEA:69820"/>
    </physiologicalReaction>
</comment>
<evidence type="ECO:0000256" key="1">
    <source>
        <dbReference type="ARBA" id="ARBA00001974"/>
    </source>
</evidence>
<evidence type="ECO:0000256" key="13">
    <source>
        <dbReference type="ARBA" id="ARBA00022989"/>
    </source>
</evidence>
<feature type="region of interest" description="Disordered" evidence="34">
    <location>
        <begin position="516"/>
        <end position="571"/>
    </location>
</feature>
<organism evidence="36 37">
    <name type="scientific">Ancylostoma ceylanicum</name>
    <dbReference type="NCBI Taxonomy" id="53326"/>
    <lineage>
        <taxon>Eukaryota</taxon>
        <taxon>Metazoa</taxon>
        <taxon>Ecdysozoa</taxon>
        <taxon>Nematoda</taxon>
        <taxon>Chromadorea</taxon>
        <taxon>Rhabditida</taxon>
        <taxon>Rhabditina</taxon>
        <taxon>Rhabditomorpha</taxon>
        <taxon>Strongyloidea</taxon>
        <taxon>Ancylostomatidae</taxon>
        <taxon>Ancylostomatinae</taxon>
        <taxon>Ancylostoma</taxon>
    </lineage>
</organism>
<comment type="catalytic activity">
    <reaction evidence="24">
        <text>NADPH + O2 + H(+) = H2O2 + NADP(+)</text>
        <dbReference type="Rhea" id="RHEA:11260"/>
        <dbReference type="ChEBI" id="CHEBI:15378"/>
        <dbReference type="ChEBI" id="CHEBI:15379"/>
        <dbReference type="ChEBI" id="CHEBI:16240"/>
        <dbReference type="ChEBI" id="CHEBI:57783"/>
        <dbReference type="ChEBI" id="CHEBI:58349"/>
        <dbReference type="EC" id="1.6.3.1"/>
    </reaction>
    <physiologicalReaction direction="left-to-right" evidence="24">
        <dbReference type="Rhea" id="RHEA:11261"/>
    </physiologicalReaction>
</comment>
<accession>A0A0D6LN40</accession>
<sequence>MSDKVGGLWNYKPQDSEEASVMKSTVINSSKEMSAYSDFPPKPEAANYMHNQKLLEYFQDYAQHYKLHKHIKFNHKVTNIRKASDYLTSGRWFVDYTDSTGAAQSDTFDAVLLCIGHHKVPHWPEKWPGQDEFKGRILHSHDYKEPTGFDDKRVVAVGIGNSGADIAVELSRVAEKVYLSTRRGAWILNRVHTRGMPLDICMSRRFIYNVMYSIPRSIRAWQVQRTINNRFDHAAYGLQPKHDVFGAHTTQNDELPIRLASGTIVVKPNIDRFTEHDVYFTDGSKAENIDYVVLSTGYDITFPIVEGGELIKVDNNRVELYKYMYPLDQPHNTFAVIGLIQPLGSIMPVAEMQARVFFSALSGESTLPCASEMRKDVFDKREKMKKHFVDSHRHTLQVDYIPFMDELATIIGCRPRFLPLLFQDTALAIATTFGPCAPYIYRINGPHKWEVDVYRAIFHPRTFEDSLCIYVVATFLGGWITMLTFVFSYWLYFRVPIPQYTYELVTGGCVQSVSEEVDRGGGGSPHRSSEPTQASKEKSNISRELFGYAEQATQAPSLVETPTQMDEIELQ</sequence>
<dbReference type="EMBL" id="KE125033">
    <property type="protein sequence ID" value="EPB72618.1"/>
    <property type="molecule type" value="Genomic_DNA"/>
</dbReference>
<evidence type="ECO:0000256" key="35">
    <source>
        <dbReference type="SAM" id="Phobius"/>
    </source>
</evidence>
<evidence type="ECO:0000256" key="5">
    <source>
        <dbReference type="ARBA" id="ARBA00022481"/>
    </source>
</evidence>
<evidence type="ECO:0000256" key="17">
    <source>
        <dbReference type="ARBA" id="ARBA00023136"/>
    </source>
</evidence>
<comment type="subcellular location">
    <subcellularLocation>
        <location evidence="2">Endoplasmic reticulum membrane</location>
        <topology evidence="2">Single-pass membrane protein</topology>
    </subcellularLocation>
    <subcellularLocation>
        <location evidence="3">Microsome membrane</location>
    </subcellularLocation>
</comment>
<keyword evidence="5" id="KW-0488">Methylation</keyword>
<evidence type="ECO:0000256" key="22">
    <source>
        <dbReference type="ARBA" id="ARBA00047574"/>
    </source>
</evidence>
<evidence type="ECO:0000256" key="29">
    <source>
        <dbReference type="ARBA" id="ARBA00048989"/>
    </source>
</evidence>
<evidence type="ECO:0000256" key="31">
    <source>
        <dbReference type="ARBA" id="ARBA00049443"/>
    </source>
</evidence>
<dbReference type="GO" id="GO:0050661">
    <property type="term" value="F:NADP binding"/>
    <property type="evidence" value="ECO:0007669"/>
    <property type="project" value="InterPro"/>
</dbReference>
<evidence type="ECO:0000256" key="28">
    <source>
        <dbReference type="ARBA" id="ARBA00048459"/>
    </source>
</evidence>
<evidence type="ECO:0000256" key="8">
    <source>
        <dbReference type="ARBA" id="ARBA00022692"/>
    </source>
</evidence>
<evidence type="ECO:0000256" key="27">
    <source>
        <dbReference type="ARBA" id="ARBA00048088"/>
    </source>
</evidence>
<evidence type="ECO:0000256" key="11">
    <source>
        <dbReference type="ARBA" id="ARBA00022848"/>
    </source>
</evidence>
<comment type="catalytic activity">
    <reaction evidence="25">
        <text>hexan-3-one + NADPH + O2 + H(+) = ethyl butanoate + NADP(+) + H2O</text>
        <dbReference type="Rhea" id="RHEA:54844"/>
        <dbReference type="ChEBI" id="CHEBI:15377"/>
        <dbReference type="ChEBI" id="CHEBI:15378"/>
        <dbReference type="ChEBI" id="CHEBI:15379"/>
        <dbReference type="ChEBI" id="CHEBI:57783"/>
        <dbReference type="ChEBI" id="CHEBI:58349"/>
        <dbReference type="ChEBI" id="CHEBI:88764"/>
        <dbReference type="ChEBI" id="CHEBI:89891"/>
    </reaction>
    <physiologicalReaction direction="left-to-right" evidence="25">
        <dbReference type="Rhea" id="RHEA:54845"/>
    </physiologicalReaction>
</comment>
<comment type="catalytic activity">
    <reaction evidence="31">
        <text>N,N-dimethylaniline + NADPH + O2 + H(+) = N,N-dimethylaniline N-oxide + NADP(+) + H2O</text>
        <dbReference type="Rhea" id="RHEA:24468"/>
        <dbReference type="ChEBI" id="CHEBI:15377"/>
        <dbReference type="ChEBI" id="CHEBI:15378"/>
        <dbReference type="ChEBI" id="CHEBI:15379"/>
        <dbReference type="ChEBI" id="CHEBI:16269"/>
        <dbReference type="ChEBI" id="CHEBI:17735"/>
        <dbReference type="ChEBI" id="CHEBI:57783"/>
        <dbReference type="ChEBI" id="CHEBI:58349"/>
        <dbReference type="EC" id="1.14.13.8"/>
    </reaction>
    <physiologicalReaction direction="left-to-right" evidence="31">
        <dbReference type="Rhea" id="RHEA:24469"/>
    </physiologicalReaction>
</comment>
<evidence type="ECO:0000256" key="20">
    <source>
        <dbReference type="ARBA" id="ARBA00047338"/>
    </source>
</evidence>
<keyword evidence="17 35" id="KW-0472">Membrane</keyword>
<evidence type="ECO:0000313" key="37">
    <source>
        <dbReference type="Proteomes" id="UP000054495"/>
    </source>
</evidence>
<evidence type="ECO:0000313" key="36">
    <source>
        <dbReference type="EMBL" id="EPB72618.1"/>
    </source>
</evidence>
<comment type="cofactor">
    <cofactor evidence="1 33">
        <name>FAD</name>
        <dbReference type="ChEBI" id="CHEBI:57692"/>
    </cofactor>
</comment>
<evidence type="ECO:0000256" key="7">
    <source>
        <dbReference type="ARBA" id="ARBA00022630"/>
    </source>
</evidence>
<evidence type="ECO:0000256" key="23">
    <source>
        <dbReference type="ARBA" id="ARBA00047855"/>
    </source>
</evidence>
<keyword evidence="12" id="KW-0521">NADP</keyword>
<comment type="similarity">
    <text evidence="4 33">Belongs to the FMO family.</text>
</comment>
<evidence type="ECO:0000256" key="4">
    <source>
        <dbReference type="ARBA" id="ARBA00009183"/>
    </source>
</evidence>
<evidence type="ECO:0000256" key="2">
    <source>
        <dbReference type="ARBA" id="ARBA00004389"/>
    </source>
</evidence>
<evidence type="ECO:0000256" key="25">
    <source>
        <dbReference type="ARBA" id="ARBA00047977"/>
    </source>
</evidence>
<evidence type="ECO:0000256" key="12">
    <source>
        <dbReference type="ARBA" id="ARBA00022857"/>
    </source>
</evidence>
<evidence type="ECO:0000256" key="18">
    <source>
        <dbReference type="ARBA" id="ARBA00045722"/>
    </source>
</evidence>
<evidence type="ECO:0000256" key="14">
    <source>
        <dbReference type="ARBA" id="ARBA00023002"/>
    </source>
</evidence>
<keyword evidence="15 33" id="KW-0503">Monooxygenase</keyword>
<keyword evidence="37" id="KW-1185">Reference proteome</keyword>
<reference evidence="36 37" key="1">
    <citation type="submission" date="2013-05" db="EMBL/GenBank/DDBJ databases">
        <title>Draft genome of the parasitic nematode Anyclostoma ceylanicum.</title>
        <authorList>
            <person name="Mitreva M."/>
        </authorList>
    </citation>
    <scope>NUCLEOTIDE SEQUENCE [LARGE SCALE GENOMIC DNA]</scope>
</reference>
<dbReference type="InterPro" id="IPR002257">
    <property type="entry name" value="Flavin_mOase_5"/>
</dbReference>
<dbReference type="GO" id="GO:0047822">
    <property type="term" value="F:hypotaurine monooxygenase activity"/>
    <property type="evidence" value="ECO:0007669"/>
    <property type="project" value="RHEA"/>
</dbReference>
<evidence type="ECO:0000256" key="10">
    <source>
        <dbReference type="ARBA" id="ARBA00022827"/>
    </source>
</evidence>
<dbReference type="FunFam" id="3.50.50.60:FF:000159">
    <property type="entry name" value="Dimethylaniline monooxygenase [N-oxide-forming]"/>
    <property type="match status" value="1"/>
</dbReference>
<name>A0A0D6LN40_9BILA</name>
<dbReference type="Pfam" id="PF00743">
    <property type="entry name" value="FMO-like"/>
    <property type="match status" value="1"/>
</dbReference>
<evidence type="ECO:0000256" key="24">
    <source>
        <dbReference type="ARBA" id="ARBA00047864"/>
    </source>
</evidence>
<evidence type="ECO:0000256" key="3">
    <source>
        <dbReference type="ARBA" id="ARBA00004524"/>
    </source>
</evidence>
<comment type="catalytic activity">
    <reaction evidence="28">
        <text>octan-3-one + NADPH + O2 + H(+) = ethyl hexanoate + NADP(+) + H2O</text>
        <dbReference type="Rhea" id="RHEA:54856"/>
        <dbReference type="ChEBI" id="CHEBI:15377"/>
        <dbReference type="ChEBI" id="CHEBI:15378"/>
        <dbReference type="ChEBI" id="CHEBI:15379"/>
        <dbReference type="ChEBI" id="CHEBI:57783"/>
        <dbReference type="ChEBI" id="CHEBI:58349"/>
        <dbReference type="ChEBI" id="CHEBI:80946"/>
        <dbReference type="ChEBI" id="CHEBI:86055"/>
    </reaction>
    <physiologicalReaction direction="left-to-right" evidence="28">
        <dbReference type="Rhea" id="RHEA:54857"/>
    </physiologicalReaction>
</comment>
<evidence type="ECO:0000256" key="26">
    <source>
        <dbReference type="ARBA" id="ARBA00048041"/>
    </source>
</evidence>